<comment type="caution">
    <text evidence="6">The sequence shown here is derived from an EMBL/GenBank/DDBJ whole genome shotgun (WGS) entry which is preliminary data.</text>
</comment>
<reference evidence="6" key="2">
    <citation type="journal article" date="2023" name="Microbiol Resour">
        <title>Decontamination and Annotation of the Draft Genome Sequence of the Oomycete Lagenidium giganteum ARSEF 373.</title>
        <authorList>
            <person name="Morgan W.R."/>
            <person name="Tartar A."/>
        </authorList>
    </citation>
    <scope>NUCLEOTIDE SEQUENCE</scope>
    <source>
        <strain evidence="6">ARSEF 373</strain>
    </source>
</reference>
<feature type="transmembrane region" description="Helical" evidence="5">
    <location>
        <begin position="120"/>
        <end position="141"/>
    </location>
</feature>
<keyword evidence="4 5" id="KW-0472">Membrane</keyword>
<sequence length="360" mass="38934">MSRSSWISAIPSCCCLTSRHSRRHLTRSVALLQALWPCAFYFACSFAMNMVTKVLITTYQWHAIFTLGAIQNAFTLSVLLLHQCFTGAAALHGQSVGSGSSSHVLMWWRGLSLRYVVRVLLPLVALNVGSMLTGFAGMRVVNMPMYLVVRRLTTLKVMLIEWLVLGKVLSSGVKTALLVSALGSIVAGSTDVTSDWRGYAIVGLQNLCSAFSLTFSKESALSPLQLVLLNSAAATVVCGALAVAFERDAIVNFPFQDDARFVATWFAMCCLCVLYQFSVFTCTVRNSALATSVTGNIKDLLSTLCGFLFFSDVAIRAANVIGVVLSFVGAYSFSYLKYQAIVSKSATTMTSATNGKQKST</sequence>
<keyword evidence="7" id="KW-1185">Reference proteome</keyword>
<dbReference type="GO" id="GO:0016020">
    <property type="term" value="C:membrane"/>
    <property type="evidence" value="ECO:0007669"/>
    <property type="project" value="UniProtKB-SubCell"/>
</dbReference>
<dbReference type="InterPro" id="IPR050186">
    <property type="entry name" value="TPT_transporter"/>
</dbReference>
<accession>A0AAV2YX72</accession>
<dbReference type="AlphaFoldDB" id="A0AAV2YX72"/>
<keyword evidence="2 5" id="KW-0812">Transmembrane</keyword>
<reference evidence="6" key="1">
    <citation type="submission" date="2022-11" db="EMBL/GenBank/DDBJ databases">
        <authorList>
            <person name="Morgan W.R."/>
            <person name="Tartar A."/>
        </authorList>
    </citation>
    <scope>NUCLEOTIDE SEQUENCE</scope>
    <source>
        <strain evidence="6">ARSEF 373</strain>
    </source>
</reference>
<comment type="subcellular location">
    <subcellularLocation>
        <location evidence="1">Membrane</location>
        <topology evidence="1">Multi-pass membrane protein</topology>
    </subcellularLocation>
</comment>
<feature type="transmembrane region" description="Helical" evidence="5">
    <location>
        <begin position="29"/>
        <end position="48"/>
    </location>
</feature>
<organism evidence="6 7">
    <name type="scientific">Lagenidium giganteum</name>
    <dbReference type="NCBI Taxonomy" id="4803"/>
    <lineage>
        <taxon>Eukaryota</taxon>
        <taxon>Sar</taxon>
        <taxon>Stramenopiles</taxon>
        <taxon>Oomycota</taxon>
        <taxon>Peronosporomycetes</taxon>
        <taxon>Pythiales</taxon>
        <taxon>Pythiaceae</taxon>
    </lineage>
</organism>
<gene>
    <name evidence="6" type="ORF">N0F65_000102</name>
</gene>
<feature type="transmembrane region" description="Helical" evidence="5">
    <location>
        <begin position="227"/>
        <end position="245"/>
    </location>
</feature>
<evidence type="ECO:0008006" key="8">
    <source>
        <dbReference type="Google" id="ProtNLM"/>
    </source>
</evidence>
<evidence type="ECO:0000313" key="7">
    <source>
        <dbReference type="Proteomes" id="UP001146120"/>
    </source>
</evidence>
<dbReference type="EMBL" id="DAKRPA010000107">
    <property type="protein sequence ID" value="DAZ98388.1"/>
    <property type="molecule type" value="Genomic_DNA"/>
</dbReference>
<evidence type="ECO:0000313" key="6">
    <source>
        <dbReference type="EMBL" id="DAZ98388.1"/>
    </source>
</evidence>
<name>A0AAV2YX72_9STRA</name>
<evidence type="ECO:0000256" key="4">
    <source>
        <dbReference type="ARBA" id="ARBA00023136"/>
    </source>
</evidence>
<feature type="transmembrane region" description="Helical" evidence="5">
    <location>
        <begin position="304"/>
        <end position="328"/>
    </location>
</feature>
<dbReference type="Proteomes" id="UP001146120">
    <property type="component" value="Unassembled WGS sequence"/>
</dbReference>
<feature type="transmembrane region" description="Helical" evidence="5">
    <location>
        <begin position="265"/>
        <end position="284"/>
    </location>
</feature>
<evidence type="ECO:0000256" key="5">
    <source>
        <dbReference type="SAM" id="Phobius"/>
    </source>
</evidence>
<feature type="transmembrane region" description="Helical" evidence="5">
    <location>
        <begin position="60"/>
        <end position="81"/>
    </location>
</feature>
<evidence type="ECO:0000256" key="1">
    <source>
        <dbReference type="ARBA" id="ARBA00004141"/>
    </source>
</evidence>
<proteinExistence type="predicted"/>
<keyword evidence="3 5" id="KW-1133">Transmembrane helix</keyword>
<dbReference type="PANTHER" id="PTHR11132">
    <property type="entry name" value="SOLUTE CARRIER FAMILY 35"/>
    <property type="match status" value="1"/>
</dbReference>
<evidence type="ECO:0000256" key="3">
    <source>
        <dbReference type="ARBA" id="ARBA00022989"/>
    </source>
</evidence>
<evidence type="ECO:0000256" key="2">
    <source>
        <dbReference type="ARBA" id="ARBA00022692"/>
    </source>
</evidence>
<protein>
    <recommendedName>
        <fullName evidence="8">Sugar phosphate transporter domain-containing protein</fullName>
    </recommendedName>
</protein>